<dbReference type="GO" id="GO:0072527">
    <property type="term" value="P:pyrimidine-containing compound metabolic process"/>
    <property type="evidence" value="ECO:0007669"/>
    <property type="project" value="UniProtKB-ARBA"/>
</dbReference>
<dbReference type="GeneID" id="37042367"/>
<dbReference type="GO" id="GO:0004126">
    <property type="term" value="F:cytidine deaminase activity"/>
    <property type="evidence" value="ECO:0007669"/>
    <property type="project" value="UniProtKB-ARBA"/>
</dbReference>
<accession>A0A316YVU1</accession>
<dbReference type="EMBL" id="KZ819634">
    <property type="protein sequence ID" value="PWN93301.1"/>
    <property type="molecule type" value="Genomic_DNA"/>
</dbReference>
<dbReference type="InterPro" id="IPR016193">
    <property type="entry name" value="Cytidine_deaminase-like"/>
</dbReference>
<evidence type="ECO:0000313" key="3">
    <source>
        <dbReference type="EMBL" id="PWN93301.1"/>
    </source>
</evidence>
<dbReference type="GO" id="GO:0055086">
    <property type="term" value="P:nucleobase-containing small molecule metabolic process"/>
    <property type="evidence" value="ECO:0007669"/>
    <property type="project" value="UniProtKB-ARBA"/>
</dbReference>
<gene>
    <name evidence="3" type="ORF">FA10DRAFT_263964</name>
</gene>
<dbReference type="PROSITE" id="PS51747">
    <property type="entry name" value="CYT_DCMP_DEAMINASES_2"/>
    <property type="match status" value="1"/>
</dbReference>
<dbReference type="PANTHER" id="PTHR11644">
    <property type="entry name" value="CYTIDINE DEAMINASE"/>
    <property type="match status" value="1"/>
</dbReference>
<dbReference type="InParanoid" id="A0A316YVU1"/>
<proteinExistence type="inferred from homology"/>
<dbReference type="AlphaFoldDB" id="A0A316YVU1"/>
<name>A0A316YVU1_9BASI</name>
<dbReference type="InterPro" id="IPR002125">
    <property type="entry name" value="CMP_dCMP_dom"/>
</dbReference>
<dbReference type="STRING" id="215250.A0A316YVU1"/>
<dbReference type="InterPro" id="IPR050202">
    <property type="entry name" value="Cyt/Deoxycyt_deaminase"/>
</dbReference>
<comment type="similarity">
    <text evidence="1">Belongs to the cytidine and deoxycytidylate deaminase family.</text>
</comment>
<organism evidence="3 4">
    <name type="scientific">Acaromyces ingoldii</name>
    <dbReference type="NCBI Taxonomy" id="215250"/>
    <lineage>
        <taxon>Eukaryota</taxon>
        <taxon>Fungi</taxon>
        <taxon>Dikarya</taxon>
        <taxon>Basidiomycota</taxon>
        <taxon>Ustilaginomycotina</taxon>
        <taxon>Exobasidiomycetes</taxon>
        <taxon>Exobasidiales</taxon>
        <taxon>Cryptobasidiaceae</taxon>
        <taxon>Acaromyces</taxon>
    </lineage>
</organism>
<evidence type="ECO:0000313" key="4">
    <source>
        <dbReference type="Proteomes" id="UP000245768"/>
    </source>
</evidence>
<dbReference type="CDD" id="cd01283">
    <property type="entry name" value="cytidine_deaminase"/>
    <property type="match status" value="1"/>
</dbReference>
<keyword evidence="4" id="KW-1185">Reference proteome</keyword>
<dbReference type="OrthoDB" id="414540at2759"/>
<dbReference type="NCBIfam" id="NF004064">
    <property type="entry name" value="PRK05578.1"/>
    <property type="match status" value="1"/>
</dbReference>
<dbReference type="Gene3D" id="3.40.140.10">
    <property type="entry name" value="Cytidine Deaminase, domain 2"/>
    <property type="match status" value="1"/>
</dbReference>
<dbReference type="PANTHER" id="PTHR11644:SF2">
    <property type="entry name" value="CYTIDINE DEAMINASE"/>
    <property type="match status" value="1"/>
</dbReference>
<dbReference type="GO" id="GO:0005829">
    <property type="term" value="C:cytosol"/>
    <property type="evidence" value="ECO:0007669"/>
    <property type="project" value="TreeGrafter"/>
</dbReference>
<dbReference type="SUPFAM" id="SSF53927">
    <property type="entry name" value="Cytidine deaminase-like"/>
    <property type="match status" value="1"/>
</dbReference>
<feature type="domain" description="CMP/dCMP-type deaminase" evidence="2">
    <location>
        <begin position="10"/>
        <end position="174"/>
    </location>
</feature>
<dbReference type="RefSeq" id="XP_025380499.1">
    <property type="nucleotide sequence ID" value="XM_025520451.1"/>
</dbReference>
<evidence type="ECO:0000259" key="2">
    <source>
        <dbReference type="PROSITE" id="PS51747"/>
    </source>
</evidence>
<dbReference type="GO" id="GO:0008270">
    <property type="term" value="F:zinc ion binding"/>
    <property type="evidence" value="ECO:0007669"/>
    <property type="project" value="TreeGrafter"/>
</dbReference>
<dbReference type="Pfam" id="PF00383">
    <property type="entry name" value="dCMP_cyt_deam_1"/>
    <property type="match status" value="1"/>
</dbReference>
<protein>
    <submittedName>
        <fullName evidence="3">Cytidine deaminase</fullName>
    </submittedName>
</protein>
<sequence>MTAPEPLGDTQRHRLLQSALDARQLSYSPYSHFRVGASLLLTGDSDSNGNDDGDASAATLVQGANVENASYPAGICAERAAFMKAVTASPASATGQVGIRAIAVAADTEACCAPCGICRQVMREFCEPKSTLVYLISANWTPANDVEEKHAGGSAYTYLVRTLEELLPLSFGPEDLGGKKRVP</sequence>
<dbReference type="FunCoup" id="A0A316YVU1">
    <property type="interactions" value="421"/>
</dbReference>
<dbReference type="Proteomes" id="UP000245768">
    <property type="component" value="Unassembled WGS sequence"/>
</dbReference>
<evidence type="ECO:0000256" key="1">
    <source>
        <dbReference type="ARBA" id="ARBA00006576"/>
    </source>
</evidence>
<reference evidence="3 4" key="1">
    <citation type="journal article" date="2018" name="Mol. Biol. Evol.">
        <title>Broad Genomic Sampling Reveals a Smut Pathogenic Ancestry of the Fungal Clade Ustilaginomycotina.</title>
        <authorList>
            <person name="Kijpornyongpan T."/>
            <person name="Mondo S.J."/>
            <person name="Barry K."/>
            <person name="Sandor L."/>
            <person name="Lee J."/>
            <person name="Lipzen A."/>
            <person name="Pangilinan J."/>
            <person name="LaButti K."/>
            <person name="Hainaut M."/>
            <person name="Henrissat B."/>
            <person name="Grigoriev I.V."/>
            <person name="Spatafora J.W."/>
            <person name="Aime M.C."/>
        </authorList>
    </citation>
    <scope>NUCLEOTIDE SEQUENCE [LARGE SCALE GENOMIC DNA]</scope>
    <source>
        <strain evidence="3 4">MCA 4198</strain>
    </source>
</reference>